<evidence type="ECO:0000313" key="2">
    <source>
        <dbReference type="Proteomes" id="UP000816034"/>
    </source>
</evidence>
<reference evidence="1 2" key="1">
    <citation type="journal article" date="2018" name="BMC Genomics">
        <title>The genome of Naegleria lovaniensis, the basis for a comparative approach to unravel pathogenicity factors of the human pathogenic amoeba N. fowleri.</title>
        <authorList>
            <person name="Liechti N."/>
            <person name="Schurch N."/>
            <person name="Bruggmann R."/>
            <person name="Wittwer M."/>
        </authorList>
    </citation>
    <scope>NUCLEOTIDE SEQUENCE [LARGE SCALE GENOMIC DNA]</scope>
    <source>
        <strain evidence="1 2">ATCC 30569</strain>
    </source>
</reference>
<proteinExistence type="predicted"/>
<dbReference type="RefSeq" id="XP_044543246.1">
    <property type="nucleotide sequence ID" value="XM_044686775.1"/>
</dbReference>
<accession>A0AA88GA22</accession>
<gene>
    <name evidence="1" type="ORF">C9374_011151</name>
</gene>
<dbReference type="GeneID" id="68103605"/>
<organism evidence="1 2">
    <name type="scientific">Naegleria lovaniensis</name>
    <name type="common">Amoeba</name>
    <dbReference type="NCBI Taxonomy" id="51637"/>
    <lineage>
        <taxon>Eukaryota</taxon>
        <taxon>Discoba</taxon>
        <taxon>Heterolobosea</taxon>
        <taxon>Tetramitia</taxon>
        <taxon>Eutetramitia</taxon>
        <taxon>Vahlkampfiidae</taxon>
        <taxon>Naegleria</taxon>
    </lineage>
</organism>
<dbReference type="AlphaFoldDB" id="A0AA88GA22"/>
<name>A0AA88GA22_NAELO</name>
<keyword evidence="2" id="KW-1185">Reference proteome</keyword>
<protein>
    <submittedName>
        <fullName evidence="1">Uncharacterized protein</fullName>
    </submittedName>
</protein>
<dbReference type="EMBL" id="PYSW02000048">
    <property type="protein sequence ID" value="KAG2374072.1"/>
    <property type="molecule type" value="Genomic_DNA"/>
</dbReference>
<evidence type="ECO:0000313" key="1">
    <source>
        <dbReference type="EMBL" id="KAG2374072.1"/>
    </source>
</evidence>
<comment type="caution">
    <text evidence="1">The sequence shown here is derived from an EMBL/GenBank/DDBJ whole genome shotgun (WGS) entry which is preliminary data.</text>
</comment>
<dbReference type="Proteomes" id="UP000816034">
    <property type="component" value="Unassembled WGS sequence"/>
</dbReference>
<sequence>MKKFDGLLLGTRRVLLLAHTSKSCMMESNFITNVSCIESDRKKCSFNKNSFFSSRFVNINHDKNMESTLMNHHEMKNSSHTDMNLSMESFHEKPITPHDREKENPLVFHHGNSLRHLSDDEKEAIVSDMATNWRDHFPTVSSYTRKMNQLYDLSKVDELVKAQRILLIEARHLNEYKSWRYFSRALTILLIVSIIYQYYRKITYQNALIDKYYSQDPNAMKKALEHQKFEISDEEAEERLLLMDKKKEEQATGTANLKQLKDRFHKSQLGEAKLYNVGMDYYAELERQAKLEAQVQEKRERGEIPKPYIFYSNR</sequence>